<accession>A0A6G1JJ21</accession>
<evidence type="ECO:0000313" key="3">
    <source>
        <dbReference type="Proteomes" id="UP000799291"/>
    </source>
</evidence>
<gene>
    <name evidence="2" type="ORF">K458DRAFT_287338</name>
</gene>
<keyword evidence="2" id="KW-0489">Methyltransferase</keyword>
<dbReference type="OrthoDB" id="2013972at2759"/>
<feature type="domain" description="Methyltransferase type 11" evidence="1">
    <location>
        <begin position="47"/>
        <end position="143"/>
    </location>
</feature>
<name>A0A6G1JJ21_9PLEO</name>
<dbReference type="InterPro" id="IPR029063">
    <property type="entry name" value="SAM-dependent_MTases_sf"/>
</dbReference>
<dbReference type="InterPro" id="IPR013216">
    <property type="entry name" value="Methyltransf_11"/>
</dbReference>
<organism evidence="2 3">
    <name type="scientific">Lentithecium fluviatile CBS 122367</name>
    <dbReference type="NCBI Taxonomy" id="1168545"/>
    <lineage>
        <taxon>Eukaryota</taxon>
        <taxon>Fungi</taxon>
        <taxon>Dikarya</taxon>
        <taxon>Ascomycota</taxon>
        <taxon>Pezizomycotina</taxon>
        <taxon>Dothideomycetes</taxon>
        <taxon>Pleosporomycetidae</taxon>
        <taxon>Pleosporales</taxon>
        <taxon>Massarineae</taxon>
        <taxon>Lentitheciaceae</taxon>
        <taxon>Lentithecium</taxon>
    </lineage>
</organism>
<dbReference type="GO" id="GO:0032259">
    <property type="term" value="P:methylation"/>
    <property type="evidence" value="ECO:0007669"/>
    <property type="project" value="UniProtKB-KW"/>
</dbReference>
<evidence type="ECO:0000259" key="1">
    <source>
        <dbReference type="Pfam" id="PF08241"/>
    </source>
</evidence>
<sequence>MASFTPKQAMSRDDRLFGIIGADETRNIAKHEISLLSPFPKGSIVHDGACGLGAVTESLLEVYTSDTISIHATDLAPPMVNIYNMFAQAKAWPSQAKVMDCQKLEFPDSNFTHTFLSFGLPIISDPAAAAKEMYRTLKPGGTATTAFWLSIPHGESAGETRRQIWGPGATLAIEPHPRHKDPTFNPELLARGGFNLADVQLYEKVATLHVEDLDEFACAIWSAIGEPPGGWKQEDEDRWEEAIAMYKKVLSQKEGFHVNEDGSTTLEARAQIAIVQKRE</sequence>
<proteinExistence type="predicted"/>
<dbReference type="Pfam" id="PF08241">
    <property type="entry name" value="Methyltransf_11"/>
    <property type="match status" value="1"/>
</dbReference>
<keyword evidence="2" id="KW-0808">Transferase</keyword>
<keyword evidence="3" id="KW-1185">Reference proteome</keyword>
<reference evidence="2" key="1">
    <citation type="journal article" date="2020" name="Stud. Mycol.">
        <title>101 Dothideomycetes genomes: a test case for predicting lifestyles and emergence of pathogens.</title>
        <authorList>
            <person name="Haridas S."/>
            <person name="Albert R."/>
            <person name="Binder M."/>
            <person name="Bloem J."/>
            <person name="Labutti K."/>
            <person name="Salamov A."/>
            <person name="Andreopoulos B."/>
            <person name="Baker S."/>
            <person name="Barry K."/>
            <person name="Bills G."/>
            <person name="Bluhm B."/>
            <person name="Cannon C."/>
            <person name="Castanera R."/>
            <person name="Culley D."/>
            <person name="Daum C."/>
            <person name="Ezra D."/>
            <person name="Gonzalez J."/>
            <person name="Henrissat B."/>
            <person name="Kuo A."/>
            <person name="Liang C."/>
            <person name="Lipzen A."/>
            <person name="Lutzoni F."/>
            <person name="Magnuson J."/>
            <person name="Mondo S."/>
            <person name="Nolan M."/>
            <person name="Ohm R."/>
            <person name="Pangilinan J."/>
            <person name="Park H.-J."/>
            <person name="Ramirez L."/>
            <person name="Alfaro M."/>
            <person name="Sun H."/>
            <person name="Tritt A."/>
            <person name="Yoshinaga Y."/>
            <person name="Zwiers L.-H."/>
            <person name="Turgeon B."/>
            <person name="Goodwin S."/>
            <person name="Spatafora J."/>
            <person name="Crous P."/>
            <person name="Grigoriev I."/>
        </authorList>
    </citation>
    <scope>NUCLEOTIDE SEQUENCE</scope>
    <source>
        <strain evidence="2">CBS 122367</strain>
    </source>
</reference>
<evidence type="ECO:0000313" key="2">
    <source>
        <dbReference type="EMBL" id="KAF2690567.1"/>
    </source>
</evidence>
<dbReference type="EMBL" id="MU005570">
    <property type="protein sequence ID" value="KAF2690567.1"/>
    <property type="molecule type" value="Genomic_DNA"/>
</dbReference>
<dbReference type="AlphaFoldDB" id="A0A6G1JJ21"/>
<protein>
    <submittedName>
        <fullName evidence="2">S-adenosyl-L-methionine-dependent methyltransferase</fullName>
    </submittedName>
</protein>
<dbReference type="SUPFAM" id="SSF53335">
    <property type="entry name" value="S-adenosyl-L-methionine-dependent methyltransferases"/>
    <property type="match status" value="1"/>
</dbReference>
<dbReference type="GO" id="GO:0008757">
    <property type="term" value="F:S-adenosylmethionine-dependent methyltransferase activity"/>
    <property type="evidence" value="ECO:0007669"/>
    <property type="project" value="InterPro"/>
</dbReference>
<dbReference type="Gene3D" id="3.40.50.150">
    <property type="entry name" value="Vaccinia Virus protein VP39"/>
    <property type="match status" value="1"/>
</dbReference>
<dbReference type="Proteomes" id="UP000799291">
    <property type="component" value="Unassembled WGS sequence"/>
</dbReference>